<feature type="region of interest" description="Disordered" evidence="1">
    <location>
        <begin position="137"/>
        <end position="160"/>
    </location>
</feature>
<accession>A0AAN6S1N0</accession>
<dbReference type="AlphaFoldDB" id="A0AAN6S1N0"/>
<dbReference type="PANTHER" id="PTHR38887:SF1">
    <property type="entry name" value="RAS MODIFICATION PROTEIN ERF4"/>
    <property type="match status" value="1"/>
</dbReference>
<organism evidence="2 3">
    <name type="scientific">Diplogelasinospora grovesii</name>
    <dbReference type="NCBI Taxonomy" id="303347"/>
    <lineage>
        <taxon>Eukaryota</taxon>
        <taxon>Fungi</taxon>
        <taxon>Dikarya</taxon>
        <taxon>Ascomycota</taxon>
        <taxon>Pezizomycotina</taxon>
        <taxon>Sordariomycetes</taxon>
        <taxon>Sordariomycetidae</taxon>
        <taxon>Sordariales</taxon>
        <taxon>Diplogelasinosporaceae</taxon>
        <taxon>Diplogelasinospora</taxon>
    </lineage>
</organism>
<evidence type="ECO:0000313" key="2">
    <source>
        <dbReference type="EMBL" id="KAK3936516.1"/>
    </source>
</evidence>
<reference evidence="3" key="1">
    <citation type="journal article" date="2023" name="Mol. Phylogenet. Evol.">
        <title>Genome-scale phylogeny and comparative genomics of the fungal order Sordariales.</title>
        <authorList>
            <person name="Hensen N."/>
            <person name="Bonometti L."/>
            <person name="Westerberg I."/>
            <person name="Brannstrom I.O."/>
            <person name="Guillou S."/>
            <person name="Cros-Aarteil S."/>
            <person name="Calhoun S."/>
            <person name="Haridas S."/>
            <person name="Kuo A."/>
            <person name="Mondo S."/>
            <person name="Pangilinan J."/>
            <person name="Riley R."/>
            <person name="LaButti K."/>
            <person name="Andreopoulos B."/>
            <person name="Lipzen A."/>
            <person name="Chen C."/>
            <person name="Yan M."/>
            <person name="Daum C."/>
            <person name="Ng V."/>
            <person name="Clum A."/>
            <person name="Steindorff A."/>
            <person name="Ohm R.A."/>
            <person name="Martin F."/>
            <person name="Silar P."/>
            <person name="Natvig D.O."/>
            <person name="Lalanne C."/>
            <person name="Gautier V."/>
            <person name="Ament-Velasquez S.L."/>
            <person name="Kruys A."/>
            <person name="Hutchinson M.I."/>
            <person name="Powell A.J."/>
            <person name="Barry K."/>
            <person name="Miller A.N."/>
            <person name="Grigoriev I.V."/>
            <person name="Debuchy R."/>
            <person name="Gladieux P."/>
            <person name="Hiltunen Thoren M."/>
            <person name="Johannesson H."/>
        </authorList>
    </citation>
    <scope>NUCLEOTIDE SEQUENCE [LARGE SCALE GENOMIC DNA]</scope>
    <source>
        <strain evidence="3">CBS 340.73</strain>
    </source>
</reference>
<feature type="compositionally biased region" description="Acidic residues" evidence="1">
    <location>
        <begin position="109"/>
        <end position="119"/>
    </location>
</feature>
<dbReference type="PANTHER" id="PTHR38887">
    <property type="entry name" value="CHROMOSOME 21, WHOLE GENOME SHOTGUN SEQUENCE"/>
    <property type="match status" value="1"/>
</dbReference>
<feature type="region of interest" description="Disordered" evidence="1">
    <location>
        <begin position="75"/>
        <end position="119"/>
    </location>
</feature>
<feature type="compositionally biased region" description="Low complexity" evidence="1">
    <location>
        <begin position="29"/>
        <end position="48"/>
    </location>
</feature>
<proteinExistence type="predicted"/>
<name>A0AAN6S1N0_9PEZI</name>
<feature type="compositionally biased region" description="Polar residues" evidence="1">
    <location>
        <begin position="434"/>
        <end position="449"/>
    </location>
</feature>
<gene>
    <name evidence="2" type="ORF">QBC46DRAFT_394899</name>
</gene>
<dbReference type="Proteomes" id="UP001303473">
    <property type="component" value="Unassembled WGS sequence"/>
</dbReference>
<dbReference type="EMBL" id="MU853881">
    <property type="protein sequence ID" value="KAK3936516.1"/>
    <property type="molecule type" value="Genomic_DNA"/>
</dbReference>
<feature type="region of interest" description="Disordered" evidence="1">
    <location>
        <begin position="434"/>
        <end position="462"/>
    </location>
</feature>
<feature type="region of interest" description="Disordered" evidence="1">
    <location>
        <begin position="21"/>
        <end position="57"/>
    </location>
</feature>
<comment type="caution">
    <text evidence="2">The sequence shown here is derived from an EMBL/GenBank/DDBJ whole genome shotgun (WGS) entry which is preliminary data.</text>
</comment>
<feature type="compositionally biased region" description="Basic and acidic residues" evidence="1">
    <location>
        <begin position="75"/>
        <end position="89"/>
    </location>
</feature>
<evidence type="ECO:0000313" key="3">
    <source>
        <dbReference type="Proteomes" id="UP001303473"/>
    </source>
</evidence>
<sequence length="569" mass="62837">MGIIVKILGTGLSLASEAIHHARSRSHSGRSSPNPAAPNSAYASTSSARSPPIYDAPGEYVEFTDEAAANELIRSGRAERVVDHADGKNRGHPSKAAAAGYAEHGSSEDSGDDSQEVAGELADDEAAWELDEMAARMAPPSYEESEGSVSQPHEQDSEEVKAKKEEQMVRDLVRMAGPPPQPAQGLPCSVILPQRRPRNKDRGFVRAYAPVLADCGISQDVFLKFLTDWHQASKASPWIDVVFVAAGIAGFAPSISAQIVSTVVQVVAGTARELQSRHRRNTFLDRVNQSLLMPRGLYAMVMAFKDEVPGQQQRGGLSGLASTLGKTLFAAERLDINQTVAKYSNPDPNLSKFKKGIRDIRLTNGKTYNEVELPEAAPLIYPDLDRAVQQDLEREAQDQGKGPEKKDIKEKWKSAGEFVQDYLDRRAQAQFEAQHQGSKLAVPSSQRTPFASRFSDPNHPANSGSLIALLTGGAVDPKGRRLNRRAERQERLGMRREYRDMRRMARGRSPRGPREFKEPRDQRQRLRGLIKKIMQQDVLYLLIVNLPSQEEVQQSVAHLEHAVTEASRY</sequence>
<evidence type="ECO:0000256" key="1">
    <source>
        <dbReference type="SAM" id="MobiDB-lite"/>
    </source>
</evidence>
<dbReference type="InterPro" id="IPR053221">
    <property type="entry name" value="Burnettramic_acid_biosynth"/>
</dbReference>
<keyword evidence="3" id="KW-1185">Reference proteome</keyword>
<protein>
    <submittedName>
        <fullName evidence="2">Uncharacterized protein</fullName>
    </submittedName>
</protein>